<organism evidence="1 2">
    <name type="scientific">Sphingomonas kyeonggiensis</name>
    <dbReference type="NCBI Taxonomy" id="1268553"/>
    <lineage>
        <taxon>Bacteria</taxon>
        <taxon>Pseudomonadati</taxon>
        <taxon>Pseudomonadota</taxon>
        <taxon>Alphaproteobacteria</taxon>
        <taxon>Sphingomonadales</taxon>
        <taxon>Sphingomonadaceae</taxon>
        <taxon>Sphingomonas</taxon>
    </lineage>
</organism>
<sequence length="41" mass="4980">MREAIEEYISTGGTDFQFDLAIKFFIRLPEFVFYLEHDFRS</sequence>
<protein>
    <submittedName>
        <fullName evidence="1">Uncharacterized protein</fullName>
    </submittedName>
</protein>
<dbReference type="AlphaFoldDB" id="A0A7W6NV09"/>
<dbReference type="Proteomes" id="UP000557392">
    <property type="component" value="Unassembled WGS sequence"/>
</dbReference>
<evidence type="ECO:0000313" key="1">
    <source>
        <dbReference type="EMBL" id="MBB4097609.1"/>
    </source>
</evidence>
<keyword evidence="2" id="KW-1185">Reference proteome</keyword>
<dbReference type="RefSeq" id="WP_281396561.1">
    <property type="nucleotide sequence ID" value="NZ_JACIEH010000001.1"/>
</dbReference>
<name>A0A7W6NV09_9SPHN</name>
<comment type="caution">
    <text evidence="1">The sequence shown here is derived from an EMBL/GenBank/DDBJ whole genome shotgun (WGS) entry which is preliminary data.</text>
</comment>
<dbReference type="EMBL" id="JACIEH010000001">
    <property type="protein sequence ID" value="MBB4097609.1"/>
    <property type="molecule type" value="Genomic_DNA"/>
</dbReference>
<proteinExistence type="predicted"/>
<gene>
    <name evidence="1" type="ORF">GGR46_001142</name>
</gene>
<reference evidence="1 2" key="1">
    <citation type="submission" date="2020-08" db="EMBL/GenBank/DDBJ databases">
        <title>Genomic Encyclopedia of Type Strains, Phase IV (KMG-IV): sequencing the most valuable type-strain genomes for metagenomic binning, comparative biology and taxonomic classification.</title>
        <authorList>
            <person name="Goeker M."/>
        </authorList>
    </citation>
    <scope>NUCLEOTIDE SEQUENCE [LARGE SCALE GENOMIC DNA]</scope>
    <source>
        <strain evidence="1 2">DSM 101806</strain>
    </source>
</reference>
<evidence type="ECO:0000313" key="2">
    <source>
        <dbReference type="Proteomes" id="UP000557392"/>
    </source>
</evidence>
<accession>A0A7W6NV09</accession>